<comment type="caution">
    <text evidence="1">The sequence shown here is derived from an EMBL/GenBank/DDBJ whole genome shotgun (WGS) entry which is preliminary data.</text>
</comment>
<dbReference type="Proteomes" id="UP001157418">
    <property type="component" value="Unassembled WGS sequence"/>
</dbReference>
<keyword evidence="2" id="KW-1185">Reference proteome</keyword>
<evidence type="ECO:0000313" key="2">
    <source>
        <dbReference type="Proteomes" id="UP001157418"/>
    </source>
</evidence>
<accession>A0AAU9LKP4</accession>
<reference evidence="1 2" key="1">
    <citation type="submission" date="2022-01" db="EMBL/GenBank/DDBJ databases">
        <authorList>
            <person name="Xiong W."/>
            <person name="Schranz E."/>
        </authorList>
    </citation>
    <scope>NUCLEOTIDE SEQUENCE [LARGE SCALE GENOMIC DNA]</scope>
</reference>
<sequence length="136" mass="15259">MNPATHLVAYGGGNDTEWRAGAADKGNRWSWDVVTMKRRYVMSLQTTAALAVGSAALWKEGGVQRSRMNDVMRLVLVFDHDRNGDSEIILVVFGFDSDGDGWKVTNRRRPRRELLLRSSIDATPFPDFPISLCSCR</sequence>
<dbReference type="AlphaFoldDB" id="A0AAU9LKP4"/>
<organism evidence="1 2">
    <name type="scientific">Lactuca virosa</name>
    <dbReference type="NCBI Taxonomy" id="75947"/>
    <lineage>
        <taxon>Eukaryota</taxon>
        <taxon>Viridiplantae</taxon>
        <taxon>Streptophyta</taxon>
        <taxon>Embryophyta</taxon>
        <taxon>Tracheophyta</taxon>
        <taxon>Spermatophyta</taxon>
        <taxon>Magnoliopsida</taxon>
        <taxon>eudicotyledons</taxon>
        <taxon>Gunneridae</taxon>
        <taxon>Pentapetalae</taxon>
        <taxon>asterids</taxon>
        <taxon>campanulids</taxon>
        <taxon>Asterales</taxon>
        <taxon>Asteraceae</taxon>
        <taxon>Cichorioideae</taxon>
        <taxon>Cichorieae</taxon>
        <taxon>Lactucinae</taxon>
        <taxon>Lactuca</taxon>
    </lineage>
</organism>
<protein>
    <submittedName>
        <fullName evidence="1">Uncharacterized protein</fullName>
    </submittedName>
</protein>
<proteinExistence type="predicted"/>
<gene>
    <name evidence="1" type="ORF">LVIROSA_LOCUS3198</name>
</gene>
<evidence type="ECO:0000313" key="1">
    <source>
        <dbReference type="EMBL" id="CAH1415341.1"/>
    </source>
</evidence>
<name>A0AAU9LKP4_9ASTR</name>
<dbReference type="EMBL" id="CAKMRJ010000001">
    <property type="protein sequence ID" value="CAH1415341.1"/>
    <property type="molecule type" value="Genomic_DNA"/>
</dbReference>